<protein>
    <submittedName>
        <fullName evidence="4">Zn finger protein</fullName>
    </submittedName>
</protein>
<feature type="region of interest" description="Disordered" evidence="2">
    <location>
        <begin position="263"/>
        <end position="283"/>
    </location>
</feature>
<name>A0ABS4U006_9PSEU</name>
<evidence type="ECO:0000256" key="2">
    <source>
        <dbReference type="SAM" id="MobiDB-lite"/>
    </source>
</evidence>
<evidence type="ECO:0000259" key="3">
    <source>
        <dbReference type="PROSITE" id="PS50966"/>
    </source>
</evidence>
<keyword evidence="1" id="KW-0863">Zinc-finger</keyword>
<evidence type="ECO:0000313" key="5">
    <source>
        <dbReference type="Proteomes" id="UP001519332"/>
    </source>
</evidence>
<dbReference type="RefSeq" id="WP_209646645.1">
    <property type="nucleotide sequence ID" value="NZ_JAGINW010000001.1"/>
</dbReference>
<reference evidence="4 5" key="1">
    <citation type="submission" date="2021-03" db="EMBL/GenBank/DDBJ databases">
        <title>Sequencing the genomes of 1000 actinobacteria strains.</title>
        <authorList>
            <person name="Klenk H.-P."/>
        </authorList>
    </citation>
    <scope>NUCLEOTIDE SEQUENCE [LARGE SCALE GENOMIC DNA]</scope>
    <source>
        <strain evidence="4 5">DSM 46670</strain>
    </source>
</reference>
<dbReference type="InterPro" id="IPR007527">
    <property type="entry name" value="Znf_SWIM"/>
</dbReference>
<keyword evidence="1" id="KW-0862">Zinc</keyword>
<dbReference type="PANTHER" id="PTHR38133:SF1">
    <property type="entry name" value="SLR1429 PROTEIN"/>
    <property type="match status" value="1"/>
</dbReference>
<accession>A0ABS4U006</accession>
<dbReference type="PANTHER" id="PTHR38133">
    <property type="entry name" value="SLR1429 PROTEIN"/>
    <property type="match status" value="1"/>
</dbReference>
<dbReference type="Proteomes" id="UP001519332">
    <property type="component" value="Unassembled WGS sequence"/>
</dbReference>
<keyword evidence="1" id="KW-0479">Metal-binding</keyword>
<keyword evidence="5" id="KW-1185">Reference proteome</keyword>
<sequence>MPWWEDYPSSGPIKVENGIKARSTRGRMANAWWSQRFITVLEQLQLGGRMTRGKTYARSGQVMSLDISAGKVIAQVQGSRPKPYAVKLISKPLSAGQWDLVTEKLAGKALFAAKLLAGEMPPEIEEIFAELGIPLFPAAARDLPMHCSCPDWAVPCKHVAAVCFLLAERFDDDPFLIFEWRGRSKTELLSRLRRNRAETPAAAGPALDDFIDDFFTAGQLPPLPEPEETEAVILRVDAPAIKAHGSPLIEALVPLYRQFAPPDDARSTGDDVVGDVATDSGHG</sequence>
<evidence type="ECO:0000313" key="4">
    <source>
        <dbReference type="EMBL" id="MBP2329961.1"/>
    </source>
</evidence>
<proteinExistence type="predicted"/>
<organism evidence="4 5">
    <name type="scientific">Kibdelosporangium banguiense</name>
    <dbReference type="NCBI Taxonomy" id="1365924"/>
    <lineage>
        <taxon>Bacteria</taxon>
        <taxon>Bacillati</taxon>
        <taxon>Actinomycetota</taxon>
        <taxon>Actinomycetes</taxon>
        <taxon>Pseudonocardiales</taxon>
        <taxon>Pseudonocardiaceae</taxon>
        <taxon>Kibdelosporangium</taxon>
    </lineage>
</organism>
<dbReference type="EMBL" id="JAGINW010000001">
    <property type="protein sequence ID" value="MBP2329961.1"/>
    <property type="molecule type" value="Genomic_DNA"/>
</dbReference>
<gene>
    <name evidence="4" type="ORF">JOF56_010346</name>
</gene>
<comment type="caution">
    <text evidence="4">The sequence shown here is derived from an EMBL/GenBank/DDBJ whole genome shotgun (WGS) entry which is preliminary data.</text>
</comment>
<feature type="domain" description="SWIM-type" evidence="3">
    <location>
        <begin position="136"/>
        <end position="167"/>
    </location>
</feature>
<evidence type="ECO:0000256" key="1">
    <source>
        <dbReference type="PROSITE-ProRule" id="PRU00325"/>
    </source>
</evidence>
<dbReference type="PROSITE" id="PS50966">
    <property type="entry name" value="ZF_SWIM"/>
    <property type="match status" value="1"/>
</dbReference>